<dbReference type="GO" id="GO:0007229">
    <property type="term" value="P:integrin-mediated signaling pathway"/>
    <property type="evidence" value="ECO:0007669"/>
    <property type="project" value="InterPro"/>
</dbReference>
<dbReference type="EMBL" id="JXXN02000104">
    <property type="protein sequence ID" value="THD28641.1"/>
    <property type="molecule type" value="Genomic_DNA"/>
</dbReference>
<dbReference type="InterPro" id="IPR035963">
    <property type="entry name" value="FERM_2"/>
</dbReference>
<dbReference type="InterPro" id="IPR019749">
    <property type="entry name" value="Band_41_domain"/>
</dbReference>
<evidence type="ECO:0000313" key="3">
    <source>
        <dbReference type="Proteomes" id="UP000230066"/>
    </source>
</evidence>
<dbReference type="Pfam" id="PF00373">
    <property type="entry name" value="FERM_M"/>
    <property type="match status" value="1"/>
</dbReference>
<dbReference type="InterPro" id="IPR040790">
    <property type="entry name" value="Kindlin_2_N"/>
</dbReference>
<organism evidence="2 3">
    <name type="scientific">Fasciola hepatica</name>
    <name type="common">Liver fluke</name>
    <dbReference type="NCBI Taxonomy" id="6192"/>
    <lineage>
        <taxon>Eukaryota</taxon>
        <taxon>Metazoa</taxon>
        <taxon>Spiralia</taxon>
        <taxon>Lophotrochozoa</taxon>
        <taxon>Platyhelminthes</taxon>
        <taxon>Trematoda</taxon>
        <taxon>Digenea</taxon>
        <taxon>Plagiorchiida</taxon>
        <taxon>Echinostomata</taxon>
        <taxon>Echinostomatoidea</taxon>
        <taxon>Fasciolidae</taxon>
        <taxon>Fasciola</taxon>
    </lineage>
</organism>
<dbReference type="InterPro" id="IPR014352">
    <property type="entry name" value="FERM/acyl-CoA-bd_prot_sf"/>
</dbReference>
<name>A0A2H1CVW1_FASHE</name>
<gene>
    <name evidence="2" type="ORF">D915_000524</name>
</gene>
<dbReference type="SUPFAM" id="SSF50729">
    <property type="entry name" value="PH domain-like"/>
    <property type="match status" value="2"/>
</dbReference>
<keyword evidence="3" id="KW-1185">Reference proteome</keyword>
<dbReference type="Gene3D" id="2.30.29.30">
    <property type="entry name" value="Pleckstrin-homology domain (PH domain)/Phosphotyrosine-binding domain (PTB)"/>
    <property type="match status" value="2"/>
</dbReference>
<dbReference type="SUPFAM" id="SSF47031">
    <property type="entry name" value="Second domain of FERM"/>
    <property type="match status" value="1"/>
</dbReference>
<reference evidence="2" key="1">
    <citation type="submission" date="2019-03" db="EMBL/GenBank/DDBJ databases">
        <title>Improved annotation for the trematode Fasciola hepatica.</title>
        <authorList>
            <person name="Choi Y.-J."/>
            <person name="Martin J."/>
            <person name="Mitreva M."/>
        </authorList>
    </citation>
    <scope>NUCLEOTIDE SEQUENCE [LARGE SCALE GENOMIC DNA]</scope>
</reference>
<dbReference type="InterPro" id="IPR011993">
    <property type="entry name" value="PH-like_dom_sf"/>
</dbReference>
<comment type="caution">
    <text evidence="2">The sequence shown here is derived from an EMBL/GenBank/DDBJ whole genome shotgun (WGS) entry which is preliminary data.</text>
</comment>
<evidence type="ECO:0000313" key="2">
    <source>
        <dbReference type="EMBL" id="THD28641.1"/>
    </source>
</evidence>
<feature type="domain" description="Band 4.1" evidence="1">
    <location>
        <begin position="119"/>
        <end position="772"/>
    </location>
</feature>
<evidence type="ECO:0000259" key="1">
    <source>
        <dbReference type="SMART" id="SM00295"/>
    </source>
</evidence>
<dbReference type="SMART" id="SM00295">
    <property type="entry name" value="B41"/>
    <property type="match status" value="1"/>
</dbReference>
<dbReference type="CDD" id="cd17095">
    <property type="entry name" value="FERM_F0_kindlins"/>
    <property type="match status" value="1"/>
</dbReference>
<proteinExistence type="predicted"/>
<dbReference type="Gene3D" id="1.20.80.10">
    <property type="match status" value="1"/>
</dbReference>
<dbReference type="InterPro" id="IPR037843">
    <property type="entry name" value="Kindlin/fermitin"/>
</dbReference>
<protein>
    <submittedName>
        <fullName evidence="2">FERM central domain</fullName>
    </submittedName>
</protein>
<dbReference type="PANTHER" id="PTHR16160">
    <property type="entry name" value="FERMITIN 2-RELATED"/>
    <property type="match status" value="1"/>
</dbReference>
<dbReference type="GO" id="GO:0030055">
    <property type="term" value="C:cell-substrate junction"/>
    <property type="evidence" value="ECO:0007669"/>
    <property type="project" value="TreeGrafter"/>
</dbReference>
<dbReference type="CDD" id="cd14473">
    <property type="entry name" value="FERM_B-lobe"/>
    <property type="match status" value="1"/>
</dbReference>
<sequence length="893" mass="99372">MSAYSPYNPMHSTGMNGTSNGYNYNGTETLSRMVVDGNYIDGSWELAVHVEDLGHTVRVRVLGDLTLGGLMHRIAECAGVKQSWSDHALWWEDRNMWLLHNRSTLDQYGVQSDANLVFRRMHGDLQVVLPSLITVVLRVNYAARVFSVVRSICKELNIRHPEELSLSLPITKAHLKSNLALPTLRHAAKHPNSVDARTEKATLRSKLSGTMSANQGFTSTTDGVPHSPYGTLHSATGTMMRLQSENSLDRERLDATHFADCAFRRSAKTVFSENWLMKPKNLIQKARLNSGWLDSSRSLLEHGIKPPPISSPGEEVVPPPTVYLSFKFYAFYDLNLKYDAVRIHQLYEQARWSILSGQLSCTEDEMVVFAAFQLQAELQSAAANQTVYQMGYTDPSSSNHYPTLGAASTIGTAWAPNPVSPGLRPSPDPTGLTYLSPAATYFNNSGPVSASLMRLPGAASPLSGVSLVDGGSSRHGSERGGMDEVDELLAELEQSCGVAEETGSTARTLQTHNVTTLAPGGTLRSKARATGPIDVPDTAEIPSLQESLRVYRDRTLLIRRYKVLWVVIVEARLYLYKTHADTELPLIVYSLRDCTITPDVSTAMQKYILKLSLFVEPNRENGNRANGVHAPYPVSPSTATRDQSANREEVWLRFDTAEQYARWFAACTLGSKGKTLASRVAYEKEMETILEILRLQVPGPTPVISTAESVKYLGDLSNFCAERIIRKARSKEYLRQRITEAHVNIRDVSLLESKFKYIQAWQRLTHFGRSYFTIQFDRGSNLGVPSGSGGLFSTPVDDVIAICQGRFEIVSPHSGEVLRAWNFTDLRSWNVNWDAGKVLLDFRSEQISFRPLCTNCKTIVEFIGGYVFLSQRTPEKSQDCNERLFHRLTGATD</sequence>
<dbReference type="Gene3D" id="3.10.20.90">
    <property type="entry name" value="Phosphatidylinositol 3-kinase Catalytic Subunit, Chain A, domain 1"/>
    <property type="match status" value="1"/>
</dbReference>
<dbReference type="GO" id="GO:0007160">
    <property type="term" value="P:cell-matrix adhesion"/>
    <property type="evidence" value="ECO:0007669"/>
    <property type="project" value="TreeGrafter"/>
</dbReference>
<dbReference type="Proteomes" id="UP000230066">
    <property type="component" value="Unassembled WGS sequence"/>
</dbReference>
<dbReference type="Pfam" id="PF18124">
    <property type="entry name" value="Kindlin_2_N"/>
    <property type="match status" value="1"/>
</dbReference>
<dbReference type="AlphaFoldDB" id="A0A2H1CVW1"/>
<dbReference type="InterPro" id="IPR019748">
    <property type="entry name" value="FERM_central"/>
</dbReference>
<accession>A0A2H1CVW1</accession>
<dbReference type="GO" id="GO:0005178">
    <property type="term" value="F:integrin binding"/>
    <property type="evidence" value="ECO:0007669"/>
    <property type="project" value="TreeGrafter"/>
</dbReference>
<dbReference type="PANTHER" id="PTHR16160:SF13">
    <property type="entry name" value="FERMITIN 2-RELATED"/>
    <property type="match status" value="1"/>
</dbReference>